<keyword evidence="2" id="KW-1185">Reference proteome</keyword>
<dbReference type="EMBL" id="JANHJP010000002">
    <property type="protein sequence ID" value="MDC9031945.1"/>
    <property type="molecule type" value="Genomic_DNA"/>
</dbReference>
<protein>
    <submittedName>
        <fullName evidence="1">AAA family ATPase</fullName>
    </submittedName>
</protein>
<evidence type="ECO:0000313" key="2">
    <source>
        <dbReference type="Proteomes" id="UP001221763"/>
    </source>
</evidence>
<organism evidence="1 2">
    <name type="scientific">Columbia Basin potato purple top phytoplasma</name>
    <dbReference type="NCBI Taxonomy" id="307134"/>
    <lineage>
        <taxon>Bacteria</taxon>
        <taxon>Bacillati</taxon>
        <taxon>Mycoplasmatota</taxon>
        <taxon>Mollicutes</taxon>
        <taxon>Acholeplasmatales</taxon>
        <taxon>Acholeplasmataceae</taxon>
        <taxon>Candidatus Phytoplasma</taxon>
        <taxon>16SrVI (Clover proliferation group)</taxon>
    </lineage>
</organism>
<accession>A0ABT5L8F5</accession>
<proteinExistence type="predicted"/>
<reference evidence="1 2" key="1">
    <citation type="journal article" date="2023" name="Plant">
        <title>Draft Genome Sequence Resource of CBPPT1, a 'Candidatus Phytoplasma trifolii'-Related Strain Associated with Potato Purple Top Disease in the Columbia Basin, U.S.A.</title>
        <authorList>
            <person name="Wei W."/>
            <person name="Shao J."/>
            <person name="Bottner-Parker K.D."/>
            <person name="Zhao Y."/>
        </authorList>
    </citation>
    <scope>NUCLEOTIDE SEQUENCE [LARGE SCALE GENOMIC DNA]</scope>
    <source>
        <strain evidence="1 2">CBPPT1</strain>
    </source>
</reference>
<sequence>MKSIGDHNKSLYHRITFQKQIWPFGYKESSLFFNHLTYIDKIQFYSVFS</sequence>
<evidence type="ECO:0000313" key="1">
    <source>
        <dbReference type="EMBL" id="MDC9031945.1"/>
    </source>
</evidence>
<comment type="caution">
    <text evidence="1">The sequence shown here is derived from an EMBL/GenBank/DDBJ whole genome shotgun (WGS) entry which is preliminary data.</text>
</comment>
<dbReference type="Proteomes" id="UP001221763">
    <property type="component" value="Unassembled WGS sequence"/>
</dbReference>
<name>A0ABT5L8F5_9MOLU</name>
<gene>
    <name evidence="1" type="ORF">M8044_000164</name>
</gene>
<dbReference type="RefSeq" id="WP_273585166.1">
    <property type="nucleotide sequence ID" value="NZ_JANHJP010000002.1"/>
</dbReference>